<dbReference type="InterPro" id="IPR038178">
    <property type="entry name" value="Kringle_sf"/>
</dbReference>
<evidence type="ECO:0000256" key="1">
    <source>
        <dbReference type="ARBA" id="ARBA00022572"/>
    </source>
</evidence>
<sequence length="2078" mass="235850">MGSRSTEFARSTTKLLSSNFLVVSSLTSSAKDVGCYEGNGEDYNGNQDRTSQGIPCKIWRHTTDAPTNGKAFRYRLHQNETHSTVMQPNDIRLDTFKSCRNPGGSMKRPWCYTIGARAVEREKQYCDIPLCSEPSVLGYPLLTKESTCPQGFIQQSQSLSYQKEKTLQVPYCVAPERVLHPDRHRLQYSAFNNFCLYLISNSNQCPSGFRSKQRIKPNFRDVTHISGPSAWRTPTGNLAHFILCCSEPNYFKNETREPYIMLEKMSRYKRISRQILHRPRQRSIVEDIMWQLPPLLHEKIIGAPFPRTISKSDLRTTSVTSPNPSSSNALENLPWTSARFASVGRCFAVPNMTRILIRNMPEAENLLTMPFTMVLTIGEEYLCEYHAIQQSVEVDEDHDEDPTNAPITTKLVLLVDEPECPTGFRAINSSRQLLLILGPGSHLCESLKNSADPPSSTRNGYCLIVVPDDKELTSDPALGHPTKFECPKGFRSNELHFFTPESRLLLCCTGQENHTVSDEQDADDNEKVDRLVSPLQAPYRISVPFSVIRNGEQCPEFYVDKVKLHSESFVRAVMIRTINRLELIGLDNGVQPFEHHGINFCKYFNPETKLGVKSITYDCDGLGHRSTMAFNGATCGFEINDTASFPPGKYCLLQLSAVCPTGFTHRGGVVRLGHNFQSLGSTCCRNEESIGAIRFPVKFEAPFKLPAVHRPCQAIEGFNVDAELHHCVYYPQGSTLQALLVWPRIVGLANNQSGTMSAPLHCATLPRKKRQLQRSQIGRLTTLFFNIMQDQWLIYKRPRWTTKMLDTSDVCFAEVPWNLLPNGDVPGETYCIFSFGTCPKPDFETLGSSTYMNTVLCCTLSGPRTFVHSHQSDKQHFRELRYFVTLGHALPEDKAKLRGTVGYTVLFRAPTNQSTESDEVSQVNGCPRFANLKVHRRVAEGIPAPAPLDVALPSQLTGLFNVTHMDSETFTRRTGIWAEEGKVYLIYCEYYSNKSEKTDTDSTEWPTANFALPKSLAKCPKNSKQTVMGHRQDHSGFHYSRPIHLDGNYLQGEKSVWLEYCVFTADATEPTTYGVRDELPQGHYCVLRVRGSCPWGFTDGLLTVIEGPENINKNSNMAEPERVPDYSSHSTETSPLDIDRERLQIKDNTMKIDRLNYHFCCRTDSPSVDSPIEGFPSDSGPFFLYRVGDKCQQIKEMRVTEEYICMDTPNHNGDPSWWNVNRNQTWMPYRVQGLTPARIPYHAGCDVQIHLCYYERDIPHLDNNTISIHNSGSWPVGSYSLPSVHRSDTEEACPPGFTHHHASLINQQFVFFDLEIIPTSLGPYFLELIGHNLSALNVHFCDRDQPKSKEENPISDEEATMQWPRGYYCVISTAPKNHCPPGLHRHTRALAELCCRTDIVTDPTPVNWPFVGDFFLFGGEKCLPIRDAHVERYLVRLTPADTPKRQPEWDILCHYMPTEWIEGETHWPDGDFMLPIGRRSGLRTSMTTIIQYEGQLSPDHIPIGSNRTAEGFDEIPRPYECPDTFQRAHFTFVSKTAERHHLPDGDQTKEYNLVGMTAMEFCVRENYTETNSTLKPWPAGDYCVFTMNKECPVGMQASKEFPLKIPRFILKSVDLVDKYGVKLENKHWHEEAQNQVVYFMQCCREDKRLLLRLPPSKDGFYLVSSAGLCSIIPGTLLDREKVTSYLTSPLANKPSSLPSDRDLLLYREMVAQREGVMYLCYYHPGKGLDYLSALDTAPLSTTLNMTEKDLDSMAVMCGCAENAFCLPHRQAECVCKPGYFGDGRHMCRAITPLTDECADLCDPAAVCKERLDMELRRRRNLLTHTCVCRSGYVGDGFSCQPSCATRECPAFSRCVHNAVYGTVNCECIDGTIASEDRCHFDIYKSLQQEKDLPQSLIHYDHCFSEETQNALRLLTPKRYFYMFESDKLLKTCDEVKTHLVVLTEPLTTKKLQLATSDSPVQLITENQTVIEVYLQNDTWVIDDHIAQRSPIRFVNGELFILSAPLKQTPAITNTSAYYIAATITSLAVLILIVVVVYIAVIRRRTLRWPQMRRHTFSRRTFWRPQTEGVLVEETDTEE</sequence>
<evidence type="ECO:0000313" key="10">
    <source>
        <dbReference type="Proteomes" id="UP000822476"/>
    </source>
</evidence>
<dbReference type="InterPro" id="IPR031569">
    <property type="entry name" value="ApeC"/>
</dbReference>
<dbReference type="Gene3D" id="2.10.25.10">
    <property type="entry name" value="Laminin"/>
    <property type="match status" value="1"/>
</dbReference>
<evidence type="ECO:0000256" key="6">
    <source>
        <dbReference type="SAM" id="Phobius"/>
    </source>
</evidence>
<protein>
    <submittedName>
        <fullName evidence="9">Uncharacterized protein</fullName>
    </submittedName>
</protein>
<dbReference type="Pfam" id="PF24148">
    <property type="entry name" value="ApeC_platyh"/>
    <property type="match status" value="1"/>
</dbReference>
<evidence type="ECO:0000313" key="9">
    <source>
        <dbReference type="EMBL" id="KAF7233375.1"/>
    </source>
</evidence>
<dbReference type="Proteomes" id="UP000822476">
    <property type="component" value="Unassembled WGS sequence"/>
</dbReference>
<keyword evidence="3" id="KW-0245">EGF-like domain</keyword>
<dbReference type="EMBL" id="JTDE01021113">
    <property type="protein sequence ID" value="KAF7233375.1"/>
    <property type="molecule type" value="Genomic_DNA"/>
</dbReference>
<evidence type="ECO:0000256" key="4">
    <source>
        <dbReference type="PROSITE-ProRule" id="PRU00121"/>
    </source>
</evidence>
<dbReference type="SMART" id="SM00181">
    <property type="entry name" value="EGF"/>
    <property type="match status" value="3"/>
</dbReference>
<keyword evidence="6" id="KW-0472">Membrane</keyword>
<dbReference type="PANTHER" id="PTHR19324:SF33">
    <property type="entry name" value="MUCIN-5AC"/>
    <property type="match status" value="1"/>
</dbReference>
<keyword evidence="1 4" id="KW-0420">Kringle</keyword>
<gene>
    <name evidence="9" type="ORF">EG68_03060</name>
</gene>
<dbReference type="PANTHER" id="PTHR19324">
    <property type="entry name" value="PERFORIN-LIKE PROTEIN 1"/>
    <property type="match status" value="1"/>
</dbReference>
<feature type="transmembrane region" description="Helical" evidence="6">
    <location>
        <begin position="2016"/>
        <end position="2041"/>
    </location>
</feature>
<dbReference type="Pfam" id="PF16977">
    <property type="entry name" value="ApeC"/>
    <property type="match status" value="3"/>
</dbReference>
<accession>A0A8S9YHQ2</accession>
<evidence type="ECO:0000259" key="8">
    <source>
        <dbReference type="PROSITE" id="PS50070"/>
    </source>
</evidence>
<dbReference type="InterPro" id="IPR056359">
    <property type="entry name" value="ApeC_platyh"/>
</dbReference>
<keyword evidence="6" id="KW-1133">Transmembrane helix</keyword>
<feature type="region of interest" description="Disordered" evidence="5">
    <location>
        <begin position="1112"/>
        <end position="1134"/>
    </location>
</feature>
<comment type="caution">
    <text evidence="3">Lacks conserved residue(s) required for the propagation of feature annotation.</text>
</comment>
<dbReference type="InterPro" id="IPR000742">
    <property type="entry name" value="EGF"/>
</dbReference>
<feature type="domain" description="Kringle" evidence="8">
    <location>
        <begin position="34"/>
        <end position="131"/>
    </location>
</feature>
<evidence type="ECO:0000256" key="3">
    <source>
        <dbReference type="PROSITE-ProRule" id="PRU00076"/>
    </source>
</evidence>
<name>A0A8S9YHQ2_9TREM</name>
<feature type="disulfide bond" evidence="3">
    <location>
        <begin position="1797"/>
        <end position="1807"/>
    </location>
</feature>
<dbReference type="PROSITE" id="PS50070">
    <property type="entry name" value="KRINGLE_2"/>
    <property type="match status" value="1"/>
</dbReference>
<keyword evidence="10" id="KW-1185">Reference proteome</keyword>
<organism evidence="9 10">
    <name type="scientific">Paragonimus skrjabini miyazakii</name>
    <dbReference type="NCBI Taxonomy" id="59628"/>
    <lineage>
        <taxon>Eukaryota</taxon>
        <taxon>Metazoa</taxon>
        <taxon>Spiralia</taxon>
        <taxon>Lophotrochozoa</taxon>
        <taxon>Platyhelminthes</taxon>
        <taxon>Trematoda</taxon>
        <taxon>Digenea</taxon>
        <taxon>Plagiorchiida</taxon>
        <taxon>Troglotremata</taxon>
        <taxon>Troglotrematidae</taxon>
        <taxon>Paragonimus</taxon>
    </lineage>
</organism>
<dbReference type="PROSITE" id="PS50026">
    <property type="entry name" value="EGF_3"/>
    <property type="match status" value="1"/>
</dbReference>
<proteinExistence type="predicted"/>
<evidence type="ECO:0000256" key="2">
    <source>
        <dbReference type="ARBA" id="ARBA00023157"/>
    </source>
</evidence>
<keyword evidence="6" id="KW-0812">Transmembrane</keyword>
<dbReference type="Pfam" id="PF00051">
    <property type="entry name" value="Kringle"/>
    <property type="match status" value="1"/>
</dbReference>
<dbReference type="SMART" id="SM00130">
    <property type="entry name" value="KR"/>
    <property type="match status" value="1"/>
</dbReference>
<evidence type="ECO:0000256" key="5">
    <source>
        <dbReference type="SAM" id="MobiDB-lite"/>
    </source>
</evidence>
<dbReference type="OrthoDB" id="5917794at2759"/>
<dbReference type="CDD" id="cd00108">
    <property type="entry name" value="KR"/>
    <property type="match status" value="1"/>
</dbReference>
<dbReference type="InterPro" id="IPR013806">
    <property type="entry name" value="Kringle-like"/>
</dbReference>
<feature type="domain" description="EGF-like" evidence="7">
    <location>
        <begin position="1793"/>
        <end position="1838"/>
    </location>
</feature>
<comment type="caution">
    <text evidence="9">The sequence shown here is derived from an EMBL/GenBank/DDBJ whole genome shotgun (WGS) entry which is preliminary data.</text>
</comment>
<keyword evidence="2 3" id="KW-1015">Disulfide bond</keyword>
<evidence type="ECO:0000259" key="7">
    <source>
        <dbReference type="PROSITE" id="PS50026"/>
    </source>
</evidence>
<reference evidence="9" key="1">
    <citation type="submission" date="2019-07" db="EMBL/GenBank/DDBJ databases">
        <title>Annotation for the trematode Paragonimus miyazaki's.</title>
        <authorList>
            <person name="Choi Y.-J."/>
        </authorList>
    </citation>
    <scope>NUCLEOTIDE SEQUENCE</scope>
    <source>
        <strain evidence="9">Japan</strain>
    </source>
</reference>
<dbReference type="InterPro" id="IPR000001">
    <property type="entry name" value="Kringle"/>
</dbReference>
<dbReference type="Gene3D" id="2.40.20.10">
    <property type="entry name" value="Plasminogen Kringle 4"/>
    <property type="match status" value="1"/>
</dbReference>
<dbReference type="SUPFAM" id="SSF57440">
    <property type="entry name" value="Kringle-like"/>
    <property type="match status" value="1"/>
</dbReference>